<dbReference type="PANTHER" id="PTHR10412">
    <property type="entry name" value="MANNOSYL-OLIGOSACCHARIDE GLUCOSIDASE"/>
    <property type="match status" value="1"/>
</dbReference>
<reference evidence="5 6" key="1">
    <citation type="journal article" date="2012" name="Front. Microbiol.">
        <title>Redundancy and modularity in membrane-associated dissimilatory nitrate reduction in Bacillus.</title>
        <authorList>
            <person name="Heylen K."/>
            <person name="Keltjens J."/>
        </authorList>
    </citation>
    <scope>NUCLEOTIDE SEQUENCE [LARGE SCALE GENOMIC DNA]</scope>
    <source>
        <strain evidence="6">LMG 21833T</strain>
    </source>
</reference>
<dbReference type="InterPro" id="IPR054491">
    <property type="entry name" value="MGH1-like_GH"/>
</dbReference>
<comment type="caution">
    <text evidence="5">The sequence shown here is derived from an EMBL/GenBank/DDBJ whole genome shotgun (WGS) entry which is preliminary data.</text>
</comment>
<dbReference type="InterPro" id="IPR012341">
    <property type="entry name" value="6hp_glycosidase-like_sf"/>
</dbReference>
<dbReference type="GO" id="GO:0006487">
    <property type="term" value="P:protein N-linked glycosylation"/>
    <property type="evidence" value="ECO:0007669"/>
    <property type="project" value="TreeGrafter"/>
</dbReference>
<dbReference type="RefSeq" id="WP_007087279.1">
    <property type="nucleotide sequence ID" value="NZ_AJLS01000137.1"/>
</dbReference>
<dbReference type="SUPFAM" id="SSF48208">
    <property type="entry name" value="Six-hairpin glycosidases"/>
    <property type="match status" value="1"/>
</dbReference>
<evidence type="ECO:0000259" key="4">
    <source>
        <dbReference type="Pfam" id="PF22422"/>
    </source>
</evidence>
<feature type="domain" description="Mannosylglycerate hydrolase MGH1-like glycoside hydrolase" evidence="4">
    <location>
        <begin position="473"/>
        <end position="794"/>
    </location>
</feature>
<dbReference type="Gene3D" id="1.50.10.10">
    <property type="match status" value="1"/>
</dbReference>
<accession>K6C275</accession>
<protein>
    <recommendedName>
        <fullName evidence="4">Mannosylglycerate hydrolase MGH1-like glycoside hydrolase domain-containing protein</fullName>
    </recommendedName>
</protein>
<dbReference type="PATRIC" id="fig|1117379.3.peg.4444"/>
<keyword evidence="3" id="KW-0326">Glycosidase</keyword>
<dbReference type="Proteomes" id="UP000006316">
    <property type="component" value="Unassembled WGS sequence"/>
</dbReference>
<proteinExistence type="inferred from homology"/>
<dbReference type="InterPro" id="IPR004888">
    <property type="entry name" value="Glycoside_hydrolase_63"/>
</dbReference>
<dbReference type="InterPro" id="IPR008928">
    <property type="entry name" value="6-hairpin_glycosidase_sf"/>
</dbReference>
<evidence type="ECO:0000256" key="1">
    <source>
        <dbReference type="ARBA" id="ARBA00010833"/>
    </source>
</evidence>
<dbReference type="Pfam" id="PF22422">
    <property type="entry name" value="MGH1-like_GH"/>
    <property type="match status" value="1"/>
</dbReference>
<evidence type="ECO:0000313" key="6">
    <source>
        <dbReference type="Proteomes" id="UP000006316"/>
    </source>
</evidence>
<name>K6C275_9BACI</name>
<keyword evidence="6" id="KW-1185">Reference proteome</keyword>
<organism evidence="5 6">
    <name type="scientific">Neobacillus bataviensis LMG 21833</name>
    <dbReference type="NCBI Taxonomy" id="1117379"/>
    <lineage>
        <taxon>Bacteria</taxon>
        <taxon>Bacillati</taxon>
        <taxon>Bacillota</taxon>
        <taxon>Bacilli</taxon>
        <taxon>Bacillales</taxon>
        <taxon>Bacillaceae</taxon>
        <taxon>Neobacillus</taxon>
    </lineage>
</organism>
<dbReference type="STRING" id="1117379.BABA_21436"/>
<dbReference type="GO" id="GO:0004573">
    <property type="term" value="F:Glc3Man9GlcNAc2 oligosaccharide glucosidase activity"/>
    <property type="evidence" value="ECO:0007669"/>
    <property type="project" value="InterPro"/>
</dbReference>
<dbReference type="eggNOG" id="COG1626">
    <property type="taxonomic scope" value="Bacteria"/>
</dbReference>
<dbReference type="OrthoDB" id="9798687at2"/>
<dbReference type="PANTHER" id="PTHR10412:SF11">
    <property type="entry name" value="MANNOSYL-OLIGOSACCHARIDE GLUCOSIDASE"/>
    <property type="match status" value="1"/>
</dbReference>
<sequence length="899" mass="104022">MDYLRNTHDLTLPDWGPYTKKYIGISHVSDKKEGFRFDLSVFPGFYRRKVDVPNVMWESGYHPWDASADLNYFVHRHELEWKDKVYCDISFSEITPNSRLIRCDCVNNVDQHQNIILHYMASMNFPSHYSHAKEFLQPDRAIVPDGGIWVDALDYDELHFAVKRADDHLVPDGYFRAEVRDHHFVNGSGIGQGFGRDKGDEVTYRFSLHKKIKNAVIVFRFRLKEANKALFIARGLINETILFDGGETFQTKVIPIGSLEEGEYVLKLSSLGAGSLELDGFAVIEQEDEIFFEPVDWEHIPEMISGPIKNSLILKYKDIEHYYGVLWDFDQYEIREFYHDELDRFMRHNVHHHVNSTFKGDGEGHFTNVFLRPIPMKPNSSRTIYGMVCHGNLKEVEDMLINFNSKKDSYIRMGESIASRLEDHDVIPSGEPYLFSQKRLAATTLTNVVYPVYVKKSYIKHNTPGRWWDSLYTWDSGFIGLGLLELDTNRAVECLNAYLTEPGDTQAAFIHHGSPVPVQHYLYLELWNKTQSKELLAYFYPRLRQYYHFLAGHAYGSTTRRLASNLIQTWDYFYNSGGWDDYPPQVYVHKSHLQKKAAAVSNTSHCIRIAKILRMAALELGGLAEDVSQYDSDISLFSEALQKYSWDKDAGYFGYVYHNEEGTPIDILRYKTGDNYNMGLDGAYPLVAGICSPEQERGLLEYLQSGQRLWSKIGLSTVDQSAPYYQDDGYWNGAVWFPHQWFYWKTMLDLGEGAFAQKIAKTALNLWKKEVETSYNCFEHFLIESGRGAGWHHFGGLSNPILSWFGAYFRPGRLTCGFDTWIMKKQFNENNTSLLARLKSFGKPNHCFTINATMNPNFKYIVKLNQKEIPFHMVETGMLEINLNHNHTEMLLTIEKAHK</sequence>
<keyword evidence="2" id="KW-0378">Hydrolase</keyword>
<dbReference type="AlphaFoldDB" id="K6C275"/>
<gene>
    <name evidence="5" type="ORF">BABA_21436</name>
</gene>
<evidence type="ECO:0000313" key="5">
    <source>
        <dbReference type="EMBL" id="EKN65250.1"/>
    </source>
</evidence>
<dbReference type="EMBL" id="AJLS01000137">
    <property type="protein sequence ID" value="EKN65250.1"/>
    <property type="molecule type" value="Genomic_DNA"/>
</dbReference>
<dbReference type="GO" id="GO:0009311">
    <property type="term" value="P:oligosaccharide metabolic process"/>
    <property type="evidence" value="ECO:0007669"/>
    <property type="project" value="InterPro"/>
</dbReference>
<comment type="similarity">
    <text evidence="1">Belongs to the glycosyl hydrolase 63 family.</text>
</comment>
<evidence type="ECO:0000256" key="3">
    <source>
        <dbReference type="ARBA" id="ARBA00023295"/>
    </source>
</evidence>
<evidence type="ECO:0000256" key="2">
    <source>
        <dbReference type="ARBA" id="ARBA00022801"/>
    </source>
</evidence>